<dbReference type="Gene3D" id="3.30.565.10">
    <property type="entry name" value="Histidine kinase-like ATPase, C-terminal domain"/>
    <property type="match status" value="1"/>
</dbReference>
<dbReference type="GO" id="GO:0016020">
    <property type="term" value="C:membrane"/>
    <property type="evidence" value="ECO:0007669"/>
    <property type="project" value="InterPro"/>
</dbReference>
<feature type="transmembrane region" description="Helical" evidence="1">
    <location>
        <begin position="92"/>
        <end position="114"/>
    </location>
</feature>
<accession>A0A2H1EC86</accession>
<keyword evidence="1" id="KW-0812">Transmembrane</keyword>
<gene>
    <name evidence="3" type="ORF">MARIT_2492</name>
</gene>
<dbReference type="Pfam" id="PF06580">
    <property type="entry name" value="His_kinase"/>
    <property type="match status" value="1"/>
</dbReference>
<keyword evidence="1" id="KW-1133">Transmembrane helix</keyword>
<keyword evidence="4" id="KW-1185">Reference proteome</keyword>
<evidence type="ECO:0000313" key="4">
    <source>
        <dbReference type="Proteomes" id="UP000231564"/>
    </source>
</evidence>
<dbReference type="InterPro" id="IPR010559">
    <property type="entry name" value="Sig_transdc_His_kin_internal"/>
</dbReference>
<sequence length="368" mass="42703">MMLSSFKKKVNLSLIAALSTFYTIAFLIRILKISYLKISGLEFIDYTWKELLIDYLYIDYITIIIFTLIVIYSSKQMIEKHLSWTKIITTHLTIAILIGLIVYYLSTLVFVILGQCPISHLNPAIYLNKIVNNIVFIFLINFGMMLIVYIYFHSKKIKKIEFERNTLKNQLTLSKLNLLKSNLQPHFLFNTLNSIATLIYIDKKLAQNTIVDLSDLLRILLNIQDENLISLEEELFMLSKYNNIMKVRFSDHFSFEKDIEKNLMSAKVPSFLLQPIIENSIKYGYSQNHIDLCIKLTVKKVNQQIMITICNNGAPLMKEFSEIVQGIGISTTVERLETLFNNNFSFHMENKKNEVGVITTIKIPHIIS</sequence>
<keyword evidence="3" id="KW-0418">Kinase</keyword>
<dbReference type="Proteomes" id="UP000231564">
    <property type="component" value="Chromosome MARIT"/>
</dbReference>
<reference evidence="3 4" key="1">
    <citation type="submission" date="2016-11" db="EMBL/GenBank/DDBJ databases">
        <authorList>
            <person name="Jaros S."/>
            <person name="Januszkiewicz K."/>
            <person name="Wedrychowicz H."/>
        </authorList>
    </citation>
    <scope>NUCLEOTIDE SEQUENCE [LARGE SCALE GENOMIC DNA]</scope>
    <source>
        <strain evidence="3">NCIMB 2154T</strain>
    </source>
</reference>
<evidence type="ECO:0000259" key="2">
    <source>
        <dbReference type="Pfam" id="PF06580"/>
    </source>
</evidence>
<dbReference type="PANTHER" id="PTHR34220:SF7">
    <property type="entry name" value="SENSOR HISTIDINE KINASE YPDA"/>
    <property type="match status" value="1"/>
</dbReference>
<dbReference type="GO" id="GO:0000155">
    <property type="term" value="F:phosphorelay sensor kinase activity"/>
    <property type="evidence" value="ECO:0007669"/>
    <property type="project" value="InterPro"/>
</dbReference>
<feature type="domain" description="Signal transduction histidine kinase internal region" evidence="2">
    <location>
        <begin position="175"/>
        <end position="253"/>
    </location>
</feature>
<protein>
    <submittedName>
        <fullName evidence="3">Two-component system sensor histidine kinase, LytS family</fullName>
        <ecNumber evidence="3">2.7.13.3</ecNumber>
    </submittedName>
</protein>
<feature type="transmembrane region" description="Helical" evidence="1">
    <location>
        <begin position="134"/>
        <end position="152"/>
    </location>
</feature>
<feature type="transmembrane region" description="Helical" evidence="1">
    <location>
        <begin position="12"/>
        <end position="31"/>
    </location>
</feature>
<evidence type="ECO:0000313" key="3">
    <source>
        <dbReference type="EMBL" id="SFZ84049.1"/>
    </source>
</evidence>
<feature type="transmembrane region" description="Helical" evidence="1">
    <location>
        <begin position="51"/>
        <end position="72"/>
    </location>
</feature>
<proteinExistence type="predicted"/>
<dbReference type="EMBL" id="LT634361">
    <property type="protein sequence ID" value="SFZ84049.1"/>
    <property type="molecule type" value="Genomic_DNA"/>
</dbReference>
<dbReference type="InterPro" id="IPR050640">
    <property type="entry name" value="Bact_2-comp_sensor_kinase"/>
</dbReference>
<dbReference type="KEGG" id="tmar:MARIT_2492"/>
<keyword evidence="1" id="KW-0472">Membrane</keyword>
<name>A0A2H1EC86_9FLAO</name>
<dbReference type="InterPro" id="IPR036890">
    <property type="entry name" value="HATPase_C_sf"/>
</dbReference>
<keyword evidence="3" id="KW-0808">Transferase</keyword>
<dbReference type="AlphaFoldDB" id="A0A2H1EC86"/>
<dbReference type="STRING" id="1349785.GCA_000509405_02315"/>
<dbReference type="EC" id="2.7.13.3" evidence="3"/>
<dbReference type="PANTHER" id="PTHR34220">
    <property type="entry name" value="SENSOR HISTIDINE KINASE YPDA"/>
    <property type="match status" value="1"/>
</dbReference>
<dbReference type="SUPFAM" id="SSF55874">
    <property type="entry name" value="ATPase domain of HSP90 chaperone/DNA topoisomerase II/histidine kinase"/>
    <property type="match status" value="1"/>
</dbReference>
<organism evidence="3 4">
    <name type="scientific">Tenacibaculum maritimum NCIMB 2154</name>
    <dbReference type="NCBI Taxonomy" id="1349785"/>
    <lineage>
        <taxon>Bacteria</taxon>
        <taxon>Pseudomonadati</taxon>
        <taxon>Bacteroidota</taxon>
        <taxon>Flavobacteriia</taxon>
        <taxon>Flavobacteriales</taxon>
        <taxon>Flavobacteriaceae</taxon>
        <taxon>Tenacibaculum</taxon>
    </lineage>
</organism>
<evidence type="ECO:0000256" key="1">
    <source>
        <dbReference type="SAM" id="Phobius"/>
    </source>
</evidence>